<organism evidence="1 2">
    <name type="scientific">Streptomyces phage Percastrophe</name>
    <dbReference type="NCBI Taxonomy" id="2060087"/>
    <lineage>
        <taxon>Viruses</taxon>
        <taxon>Duplodnaviria</taxon>
        <taxon>Heunggongvirae</taxon>
        <taxon>Uroviricota</taxon>
        <taxon>Caudoviricetes</taxon>
        <taxon>Beephvirinae</taxon>
        <taxon>Immanueltrevirus</taxon>
        <taxon>Immanueltrevirus immanuel3</taxon>
    </lineage>
</organism>
<accession>A0A2H5BMC4</accession>
<protein>
    <submittedName>
        <fullName evidence="1">Uncharacterized protein</fullName>
    </submittedName>
</protein>
<name>A0A2H5BMC4_9CAUD</name>
<proteinExistence type="predicted"/>
<evidence type="ECO:0000313" key="2">
    <source>
        <dbReference type="Proteomes" id="UP000240699"/>
    </source>
</evidence>
<dbReference type="EMBL" id="MG663583">
    <property type="protein sequence ID" value="AUG87453.1"/>
    <property type="molecule type" value="Genomic_DNA"/>
</dbReference>
<reference evidence="1 2" key="1">
    <citation type="submission" date="2017-12" db="EMBL/GenBank/DDBJ databases">
        <authorList>
            <person name="Seddoh P.D."/>
            <person name="Alexander B.C."/>
            <person name="Klug H.M."/>
            <person name="Layton S.R."/>
            <person name="Nayek S."/>
            <person name="Bhuiyan S."/>
            <person name="Kim T."/>
            <person name="Hughes L.E."/>
            <person name="Garlena R.A."/>
            <person name="Russell D.A."/>
            <person name="Pope W.H."/>
            <person name="Jacobs-Sera D."/>
            <person name="Hendrix R.W."/>
            <person name="Hatfull G.F."/>
        </authorList>
    </citation>
    <scope>NUCLEOTIDE SEQUENCE [LARGE SCALE GENOMIC DNA]</scope>
</reference>
<sequence length="102" mass="11244">MAVREPYRPCEALKTRERAVAYYTFIGLVNTVPMGSQRSASLEEIKALMACDVHGVDFKGETCESCEGSERFVSDLTFYGKAIHTNYSESGSDVYISVAATE</sequence>
<evidence type="ECO:0000313" key="1">
    <source>
        <dbReference type="EMBL" id="AUG87453.1"/>
    </source>
</evidence>
<gene>
    <name evidence="1" type="ORF">SEA_PERCASTROPHE_86</name>
</gene>
<dbReference type="Proteomes" id="UP000240699">
    <property type="component" value="Segment"/>
</dbReference>